<dbReference type="AlphaFoldDB" id="A0A922SGK7"/>
<dbReference type="EMBL" id="JACEFF010000509">
    <property type="protein sequence ID" value="KAH9636304.1"/>
    <property type="molecule type" value="Genomic_DNA"/>
</dbReference>
<sequence>MEEGNSIIYGLEHQTRALSPQYGESDAIRFLIGTQSLKPNSNQIHVVELEEDTGALHTKVIPKDLDDLSAIQSRNAEDMELLLTIKPEVRNKEIAEKSGLYI</sequence>
<dbReference type="GO" id="GO:0016567">
    <property type="term" value="P:protein ubiquitination"/>
    <property type="evidence" value="ECO:0007669"/>
    <property type="project" value="TreeGrafter"/>
</dbReference>
<organism evidence="1 2">
    <name type="scientific">Spodoptera exigua</name>
    <name type="common">Beet armyworm</name>
    <name type="synonym">Noctua fulgens</name>
    <dbReference type="NCBI Taxonomy" id="7107"/>
    <lineage>
        <taxon>Eukaryota</taxon>
        <taxon>Metazoa</taxon>
        <taxon>Ecdysozoa</taxon>
        <taxon>Arthropoda</taxon>
        <taxon>Hexapoda</taxon>
        <taxon>Insecta</taxon>
        <taxon>Pterygota</taxon>
        <taxon>Neoptera</taxon>
        <taxon>Endopterygota</taxon>
        <taxon>Lepidoptera</taxon>
        <taxon>Glossata</taxon>
        <taxon>Ditrysia</taxon>
        <taxon>Noctuoidea</taxon>
        <taxon>Noctuidae</taxon>
        <taxon>Amphipyrinae</taxon>
        <taxon>Spodoptera</taxon>
    </lineage>
</organism>
<gene>
    <name evidence="1" type="ORF">HF086_003271</name>
</gene>
<comment type="caution">
    <text evidence="1">The sequence shown here is derived from an EMBL/GenBank/DDBJ whole genome shotgun (WGS) entry which is preliminary data.</text>
</comment>
<accession>A0A922SGK7</accession>
<reference evidence="1" key="1">
    <citation type="journal article" date="2021" name="G3 (Bethesda)">
        <title>Genome and transcriptome analysis of the beet armyworm Spodoptera exigua reveals targets for pest control. .</title>
        <authorList>
            <person name="Simon S."/>
            <person name="Breeschoten T."/>
            <person name="Jansen H.J."/>
            <person name="Dirks R.P."/>
            <person name="Schranz M.E."/>
            <person name="Ros V.I.D."/>
        </authorList>
    </citation>
    <scope>NUCLEOTIDE SEQUENCE</scope>
    <source>
        <strain evidence="1">TB_SE_WUR_2020</strain>
    </source>
</reference>
<dbReference type="PANTHER" id="PTHR14205:SF15">
    <property type="entry name" value="EARP AND GARP COMPLEX-INTERACTING PROTEIN 1"/>
    <property type="match status" value="1"/>
</dbReference>
<proteinExistence type="predicted"/>
<protein>
    <submittedName>
        <fullName evidence="1">Uncharacterized protein</fullName>
    </submittedName>
</protein>
<evidence type="ECO:0000313" key="1">
    <source>
        <dbReference type="EMBL" id="KAH9636304.1"/>
    </source>
</evidence>
<dbReference type="Proteomes" id="UP000814243">
    <property type="component" value="Unassembled WGS sequence"/>
</dbReference>
<dbReference type="PANTHER" id="PTHR14205">
    <property type="entry name" value="WD-REPEAT PROTEIN"/>
    <property type="match status" value="1"/>
</dbReference>
<dbReference type="InterPro" id="IPR040323">
    <property type="entry name" value="EIPR1"/>
</dbReference>
<evidence type="ECO:0000313" key="2">
    <source>
        <dbReference type="Proteomes" id="UP000814243"/>
    </source>
</evidence>
<name>A0A922SGK7_SPOEX</name>